<keyword evidence="2" id="KW-1185">Reference proteome</keyword>
<organism evidence="1 2">
    <name type="scientific">Microlunatus ginsengisoli</name>
    <dbReference type="NCBI Taxonomy" id="363863"/>
    <lineage>
        <taxon>Bacteria</taxon>
        <taxon>Bacillati</taxon>
        <taxon>Actinomycetota</taxon>
        <taxon>Actinomycetes</taxon>
        <taxon>Propionibacteriales</taxon>
        <taxon>Propionibacteriaceae</taxon>
        <taxon>Microlunatus</taxon>
    </lineage>
</organism>
<dbReference type="InterPro" id="IPR027417">
    <property type="entry name" value="P-loop_NTPase"/>
</dbReference>
<comment type="caution">
    <text evidence="1">The sequence shown here is derived from an EMBL/GenBank/DDBJ whole genome shotgun (WGS) entry which is preliminary data.</text>
</comment>
<dbReference type="EMBL" id="BAABAB010000036">
    <property type="protein sequence ID" value="GAA3635187.1"/>
    <property type="molecule type" value="Genomic_DNA"/>
</dbReference>
<dbReference type="InterPro" id="IPR050625">
    <property type="entry name" value="ParA/MinD_ATPase"/>
</dbReference>
<protein>
    <recommendedName>
        <fullName evidence="3">MinD-like ATPase involved in chromosome partitioning or flagellar assembly</fullName>
    </recommendedName>
</protein>
<evidence type="ECO:0000313" key="2">
    <source>
        <dbReference type="Proteomes" id="UP001501490"/>
    </source>
</evidence>
<evidence type="ECO:0008006" key="3">
    <source>
        <dbReference type="Google" id="ProtNLM"/>
    </source>
</evidence>
<dbReference type="Proteomes" id="UP001501490">
    <property type="component" value="Unassembled WGS sequence"/>
</dbReference>
<gene>
    <name evidence="1" type="ORF">GCM10022236_42250</name>
</gene>
<dbReference type="RefSeq" id="WP_344808314.1">
    <property type="nucleotide sequence ID" value="NZ_BAABAB010000036.1"/>
</dbReference>
<reference evidence="2" key="1">
    <citation type="journal article" date="2019" name="Int. J. Syst. Evol. Microbiol.">
        <title>The Global Catalogue of Microorganisms (GCM) 10K type strain sequencing project: providing services to taxonomists for standard genome sequencing and annotation.</title>
        <authorList>
            <consortium name="The Broad Institute Genomics Platform"/>
            <consortium name="The Broad Institute Genome Sequencing Center for Infectious Disease"/>
            <person name="Wu L."/>
            <person name="Ma J."/>
        </authorList>
    </citation>
    <scope>NUCLEOTIDE SEQUENCE [LARGE SCALE GENOMIC DNA]</scope>
    <source>
        <strain evidence="2">JCM 16929</strain>
    </source>
</reference>
<dbReference type="PANTHER" id="PTHR43384:SF13">
    <property type="entry name" value="SLR0110 PROTEIN"/>
    <property type="match status" value="1"/>
</dbReference>
<evidence type="ECO:0000313" key="1">
    <source>
        <dbReference type="EMBL" id="GAA3635187.1"/>
    </source>
</evidence>
<name>A0ABP7AMC6_9ACTN</name>
<proteinExistence type="predicted"/>
<sequence length="447" mass="47320">MTSRYRIGLVGDFDHLRRPLRDASYSPVGGPFCHAVTSEIEQLLGGGRVPVLIADLPDDPACVAWVRRLLHAGHRLVVVGGADGDDLAVPRRVSRTASLADALSLCGASGSMVPETFRDVPLIASEPVMSPPPVRDATGAESDWTADDPVELVFDGPRRGGPAHTPAPVLVVFGARGGLGKTSVAQALAGTAAAAGLRTVLVDANREQPDQTLLLRLDPDRPVPSVYDAARSGRPEDAVASPGELDRLRGVRRDKVRFALAAGPPAAVPGAAEACTPAVYRRVVDHAARVGDLVVVDTHPVSASHPTDMVTGLVLPLLRGGAWGLGLTDSSVPGLRHLEETLDFLTDRGVPPDRLLTLVNRAPRSAELDMTLLGSRLARRSHWIGPIHTDDEDIQNRSNAGVVLTDVPAMAHQVEQVLSRVAGLEVRTAPPGRRRRGPLRRLTGRAG</sequence>
<dbReference type="Gene3D" id="3.40.50.300">
    <property type="entry name" value="P-loop containing nucleotide triphosphate hydrolases"/>
    <property type="match status" value="1"/>
</dbReference>
<dbReference type="PANTHER" id="PTHR43384">
    <property type="entry name" value="SEPTUM SITE-DETERMINING PROTEIN MIND HOMOLOG, CHLOROPLASTIC-RELATED"/>
    <property type="match status" value="1"/>
</dbReference>
<accession>A0ABP7AMC6</accession>
<dbReference type="SUPFAM" id="SSF52540">
    <property type="entry name" value="P-loop containing nucleoside triphosphate hydrolases"/>
    <property type="match status" value="1"/>
</dbReference>